<comment type="caution">
    <text evidence="3">The sequence shown here is derived from an EMBL/GenBank/DDBJ whole genome shotgun (WGS) entry which is preliminary data.</text>
</comment>
<evidence type="ECO:0000313" key="4">
    <source>
        <dbReference type="Proteomes" id="UP000674234"/>
    </source>
</evidence>
<accession>A0A940WQ35</accession>
<organism evidence="3 4">
    <name type="scientific">Microbispora oryzae</name>
    <dbReference type="NCBI Taxonomy" id="2806554"/>
    <lineage>
        <taxon>Bacteria</taxon>
        <taxon>Bacillati</taxon>
        <taxon>Actinomycetota</taxon>
        <taxon>Actinomycetes</taxon>
        <taxon>Streptosporangiales</taxon>
        <taxon>Streptosporangiaceae</taxon>
        <taxon>Microbispora</taxon>
    </lineage>
</organism>
<gene>
    <name evidence="3" type="ORF">JOL79_25750</name>
</gene>
<feature type="transmembrane region" description="Helical" evidence="2">
    <location>
        <begin position="172"/>
        <end position="192"/>
    </location>
</feature>
<evidence type="ECO:0000313" key="3">
    <source>
        <dbReference type="EMBL" id="MBP2707193.1"/>
    </source>
</evidence>
<dbReference type="EMBL" id="JAFCNB010000017">
    <property type="protein sequence ID" value="MBP2707193.1"/>
    <property type="molecule type" value="Genomic_DNA"/>
</dbReference>
<protein>
    <submittedName>
        <fullName evidence="3">Uncharacterized protein</fullName>
    </submittedName>
</protein>
<dbReference type="AlphaFoldDB" id="A0A940WQ35"/>
<dbReference type="Proteomes" id="UP000674234">
    <property type="component" value="Unassembled WGS sequence"/>
</dbReference>
<feature type="transmembrane region" description="Helical" evidence="2">
    <location>
        <begin position="142"/>
        <end position="160"/>
    </location>
</feature>
<name>A0A940WQ35_9ACTN</name>
<reference evidence="3" key="1">
    <citation type="submission" date="2021-02" db="EMBL/GenBank/DDBJ databases">
        <title>Draft genome sequence of Microbispora sp. RL4-1S isolated from rice leaves in Thailand.</title>
        <authorList>
            <person name="Muangham S."/>
            <person name="Duangmal K."/>
        </authorList>
    </citation>
    <scope>NUCLEOTIDE SEQUENCE</scope>
    <source>
        <strain evidence="3">RL4-1S</strain>
    </source>
</reference>
<dbReference type="RefSeq" id="WP_210158463.1">
    <property type="nucleotide sequence ID" value="NZ_JAFCNB010000017.1"/>
</dbReference>
<keyword evidence="2" id="KW-0812">Transmembrane</keyword>
<feature type="compositionally biased region" description="Low complexity" evidence="1">
    <location>
        <begin position="295"/>
        <end position="352"/>
    </location>
</feature>
<keyword evidence="4" id="KW-1185">Reference proteome</keyword>
<evidence type="ECO:0000256" key="1">
    <source>
        <dbReference type="SAM" id="MobiDB-lite"/>
    </source>
</evidence>
<keyword evidence="2" id="KW-1133">Transmembrane helix</keyword>
<proteinExistence type="predicted"/>
<keyword evidence="2" id="KW-0472">Membrane</keyword>
<sequence length="352" mass="37274">MTKPPMTPGEYADAVRAALADLPPDDREELLDDLDDHLAEIASESGMPLEERLGPPESYAAELRAAYGGRPTTTRPRRGGPWAWATGLIRAAHGRLLGLPAYREVVAFWPELRPAWWLVRGYVVALALLGMIGRGGPIPGDLAGWVLVVVLACGSVWLGRRPRLRERRWRRTLLTGADALAALLLLVLLTSWDRPDAQEVTFASPQMGRVWVDNAAGLGDEVYNILPYAADGTPLHDVRLYDQDGRPIIVNPEMFGQSVIVPCEGEPPIRNAYPLPLSSFGAGEWPRPKPGGPGCVPTGPTPSASPSAAPSVTPSAADASATPSPSAEPGPSESGSAEPGPSESGSSGTPKS</sequence>
<feature type="region of interest" description="Disordered" evidence="1">
    <location>
        <begin position="283"/>
        <end position="352"/>
    </location>
</feature>
<dbReference type="Pfam" id="PF22564">
    <property type="entry name" value="HAAS"/>
    <property type="match status" value="1"/>
</dbReference>
<evidence type="ECO:0000256" key="2">
    <source>
        <dbReference type="SAM" id="Phobius"/>
    </source>
</evidence>
<feature type="transmembrane region" description="Helical" evidence="2">
    <location>
        <begin position="117"/>
        <end position="136"/>
    </location>
</feature>